<name>A0A0F4G8K8_9PEZI</name>
<comment type="caution">
    <text evidence="1">The sequence shown here is derived from an EMBL/GenBank/DDBJ whole genome shotgun (WGS) entry which is preliminary data.</text>
</comment>
<reference evidence="1 2" key="1">
    <citation type="submission" date="2015-03" db="EMBL/GenBank/DDBJ databases">
        <title>RNA-seq based gene annotation and comparative genomics of four Zymoseptoria species reveal species-specific pathogenicity related genes and transposable element activity.</title>
        <authorList>
            <person name="Grandaubert J."/>
            <person name="Bhattacharyya A."/>
            <person name="Stukenbrock E.H."/>
        </authorList>
    </citation>
    <scope>NUCLEOTIDE SEQUENCE [LARGE SCALE GENOMIC DNA]</scope>
    <source>
        <strain evidence="1 2">Zb18110</strain>
    </source>
</reference>
<evidence type="ECO:0000313" key="2">
    <source>
        <dbReference type="Proteomes" id="UP000033647"/>
    </source>
</evidence>
<organism evidence="1 2">
    <name type="scientific">Zymoseptoria brevis</name>
    <dbReference type="NCBI Taxonomy" id="1047168"/>
    <lineage>
        <taxon>Eukaryota</taxon>
        <taxon>Fungi</taxon>
        <taxon>Dikarya</taxon>
        <taxon>Ascomycota</taxon>
        <taxon>Pezizomycotina</taxon>
        <taxon>Dothideomycetes</taxon>
        <taxon>Dothideomycetidae</taxon>
        <taxon>Mycosphaerellales</taxon>
        <taxon>Mycosphaerellaceae</taxon>
        <taxon>Zymoseptoria</taxon>
    </lineage>
</organism>
<protein>
    <submittedName>
        <fullName evidence="1">Uncharacterized protein</fullName>
    </submittedName>
</protein>
<dbReference type="AlphaFoldDB" id="A0A0F4G8K8"/>
<evidence type="ECO:0000313" key="1">
    <source>
        <dbReference type="EMBL" id="KJX93696.1"/>
    </source>
</evidence>
<dbReference type="EMBL" id="LAFY01004227">
    <property type="protein sequence ID" value="KJX93696.1"/>
    <property type="molecule type" value="Genomic_DNA"/>
</dbReference>
<sequence>MQVKRFPANFIPGETVLNPTDNKRSKIVEKKYDEKLAKWTYKLEGSEEYIPESKLSVR</sequence>
<gene>
    <name evidence="1" type="ORF">TI39_contig4268g00025</name>
</gene>
<proteinExistence type="predicted"/>
<dbReference type="Proteomes" id="UP000033647">
    <property type="component" value="Unassembled WGS sequence"/>
</dbReference>
<accession>A0A0F4G8K8</accession>
<keyword evidence="2" id="KW-1185">Reference proteome</keyword>